<dbReference type="SUPFAM" id="SSF56112">
    <property type="entry name" value="Protein kinase-like (PK-like)"/>
    <property type="match status" value="1"/>
</dbReference>
<protein>
    <recommendedName>
        <fullName evidence="2">Protein kinase domain-containing protein</fullName>
    </recommendedName>
</protein>
<dbReference type="GO" id="GO:0005524">
    <property type="term" value="F:ATP binding"/>
    <property type="evidence" value="ECO:0007669"/>
    <property type="project" value="InterPro"/>
</dbReference>
<feature type="compositionally biased region" description="Low complexity" evidence="1">
    <location>
        <begin position="1"/>
        <end position="15"/>
    </location>
</feature>
<dbReference type="InterPro" id="IPR000719">
    <property type="entry name" value="Prot_kinase_dom"/>
</dbReference>
<dbReference type="Pfam" id="PF00069">
    <property type="entry name" value="Pkinase"/>
    <property type="match status" value="1"/>
</dbReference>
<dbReference type="Gene3D" id="1.10.238.10">
    <property type="entry name" value="EF-hand"/>
    <property type="match status" value="2"/>
</dbReference>
<name>A0AA36J8K3_9DINO</name>
<dbReference type="GO" id="GO:0005634">
    <property type="term" value="C:nucleus"/>
    <property type="evidence" value="ECO:0007669"/>
    <property type="project" value="TreeGrafter"/>
</dbReference>
<dbReference type="GO" id="GO:0004674">
    <property type="term" value="F:protein serine/threonine kinase activity"/>
    <property type="evidence" value="ECO:0007669"/>
    <property type="project" value="TreeGrafter"/>
</dbReference>
<sequence length="612" mass="69255">MACTGSDSSGSSGSESEARPRKLSPEERARAAEVLDKRLGKLSYLFTNHTIHKFFRRHARAKTSDGRPALTAKQAAEMAPELAEHLGVPPQVFRDVQILCQRFDFDGQGALDKQQCTVLFRGILRQKRKDLGPRRLEVEVPEMSLAEAGFTVERELGQGGQGVMYLCERDEVPFCIKFFSKQQDDDCLEDLLTEYTLMMDFSHINVAKTYEVFQDEEFFYLVNEPYFGGDLTKLAKKAHDQGLSMSEDWWRQIFRQCLEGLAYLHSKAVMHCDIKEENVMLATNDMDNPRVVLIDFGLAEALTSTSSGCSGTPGYIPPETWETEWWYPKGDIFSTGIMFFQLMIGQVPGDEVLGVLQTDGDRDEDMAAALKLHLPWERFPGEMPELRALVAQMTLRQLAQRPSAKGALEHEWFHSDSDEDLPAACRAALLGSSAAQCLREQVMYELALKNNLRELRALQQQLLEADGYRRGRLAPEVVQHYLEASQVRPGCVRDFVTCRSAGLVEYQSLLEQSLRLREQYSLQFLQDLSPDLGADEDGKLTRRQLETLLKSGVVECDDDEAEEMLEELVLDEEGQLSLGAFRAFLLQDGRIARRTAVEGRICEGECWRCQLL</sequence>
<reference evidence="3" key="1">
    <citation type="submission" date="2023-08" db="EMBL/GenBank/DDBJ databases">
        <authorList>
            <person name="Chen Y."/>
            <person name="Shah S."/>
            <person name="Dougan E. K."/>
            <person name="Thang M."/>
            <person name="Chan C."/>
        </authorList>
    </citation>
    <scope>NUCLEOTIDE SEQUENCE</scope>
</reference>
<gene>
    <name evidence="3" type="ORF">EVOR1521_LOCUS24726</name>
</gene>
<dbReference type="InterPro" id="IPR011009">
    <property type="entry name" value="Kinase-like_dom_sf"/>
</dbReference>
<evidence type="ECO:0000313" key="4">
    <source>
        <dbReference type="Proteomes" id="UP001178507"/>
    </source>
</evidence>
<dbReference type="Gene3D" id="3.30.200.20">
    <property type="entry name" value="Phosphorylase Kinase, domain 1"/>
    <property type="match status" value="1"/>
</dbReference>
<proteinExistence type="predicted"/>
<dbReference type="SMART" id="SM00220">
    <property type="entry name" value="S_TKc"/>
    <property type="match status" value="1"/>
</dbReference>
<dbReference type="PANTHER" id="PTHR44167:SF24">
    <property type="entry name" value="SERINE_THREONINE-PROTEIN KINASE CHK2"/>
    <property type="match status" value="1"/>
</dbReference>
<organism evidence="3 4">
    <name type="scientific">Effrenium voratum</name>
    <dbReference type="NCBI Taxonomy" id="2562239"/>
    <lineage>
        <taxon>Eukaryota</taxon>
        <taxon>Sar</taxon>
        <taxon>Alveolata</taxon>
        <taxon>Dinophyceae</taxon>
        <taxon>Suessiales</taxon>
        <taxon>Symbiodiniaceae</taxon>
        <taxon>Effrenium</taxon>
    </lineage>
</organism>
<feature type="compositionally biased region" description="Basic and acidic residues" evidence="1">
    <location>
        <begin position="16"/>
        <end position="28"/>
    </location>
</feature>
<keyword evidence="4" id="KW-1185">Reference proteome</keyword>
<dbReference type="AlphaFoldDB" id="A0AA36J8K3"/>
<dbReference type="EMBL" id="CAUJNA010003423">
    <property type="protein sequence ID" value="CAJ1401613.1"/>
    <property type="molecule type" value="Genomic_DNA"/>
</dbReference>
<dbReference type="SUPFAM" id="SSF47473">
    <property type="entry name" value="EF-hand"/>
    <property type="match status" value="1"/>
</dbReference>
<dbReference type="PROSITE" id="PS00108">
    <property type="entry name" value="PROTEIN_KINASE_ST"/>
    <property type="match status" value="1"/>
</dbReference>
<dbReference type="InterPro" id="IPR011992">
    <property type="entry name" value="EF-hand-dom_pair"/>
</dbReference>
<dbReference type="Proteomes" id="UP001178507">
    <property type="component" value="Unassembled WGS sequence"/>
</dbReference>
<dbReference type="Gene3D" id="1.10.510.10">
    <property type="entry name" value="Transferase(Phosphotransferase) domain 1"/>
    <property type="match status" value="1"/>
</dbReference>
<evidence type="ECO:0000313" key="3">
    <source>
        <dbReference type="EMBL" id="CAJ1401613.1"/>
    </source>
</evidence>
<dbReference type="PROSITE" id="PS50011">
    <property type="entry name" value="PROTEIN_KINASE_DOM"/>
    <property type="match status" value="1"/>
</dbReference>
<accession>A0AA36J8K3</accession>
<comment type="caution">
    <text evidence="3">The sequence shown here is derived from an EMBL/GenBank/DDBJ whole genome shotgun (WGS) entry which is preliminary data.</text>
</comment>
<dbReference type="InterPro" id="IPR008271">
    <property type="entry name" value="Ser/Thr_kinase_AS"/>
</dbReference>
<feature type="domain" description="Protein kinase" evidence="2">
    <location>
        <begin position="150"/>
        <end position="413"/>
    </location>
</feature>
<evidence type="ECO:0000256" key="1">
    <source>
        <dbReference type="SAM" id="MobiDB-lite"/>
    </source>
</evidence>
<dbReference type="GO" id="GO:0044773">
    <property type="term" value="P:mitotic DNA damage checkpoint signaling"/>
    <property type="evidence" value="ECO:0007669"/>
    <property type="project" value="TreeGrafter"/>
</dbReference>
<feature type="region of interest" description="Disordered" evidence="1">
    <location>
        <begin position="1"/>
        <end position="28"/>
    </location>
</feature>
<dbReference type="PANTHER" id="PTHR44167">
    <property type="entry name" value="OVARIAN-SPECIFIC SERINE/THREONINE-PROTEIN KINASE LOK-RELATED"/>
    <property type="match status" value="1"/>
</dbReference>
<evidence type="ECO:0000259" key="2">
    <source>
        <dbReference type="PROSITE" id="PS50011"/>
    </source>
</evidence>